<dbReference type="Proteomes" id="UP000523007">
    <property type="component" value="Unassembled WGS sequence"/>
</dbReference>
<reference evidence="2 3" key="1">
    <citation type="submission" date="2020-08" db="EMBL/GenBank/DDBJ databases">
        <title>Sequencing the genomes of 1000 actinobacteria strains.</title>
        <authorList>
            <person name="Klenk H.-P."/>
        </authorList>
    </citation>
    <scope>NUCLEOTIDE SEQUENCE [LARGE SCALE GENOMIC DNA]</scope>
    <source>
        <strain evidence="2 3">DSM 102030</strain>
    </source>
</reference>
<dbReference type="AlphaFoldDB" id="A0A7W7W6K5"/>
<evidence type="ECO:0000313" key="2">
    <source>
        <dbReference type="EMBL" id="MBB4935039.1"/>
    </source>
</evidence>
<keyword evidence="3" id="KW-1185">Reference proteome</keyword>
<evidence type="ECO:0000256" key="1">
    <source>
        <dbReference type="SAM" id="MobiDB-lite"/>
    </source>
</evidence>
<dbReference type="EMBL" id="JACHJT010000002">
    <property type="protein sequence ID" value="MBB4935039.1"/>
    <property type="molecule type" value="Genomic_DNA"/>
</dbReference>
<sequence>MLVLVGCGPEVSEEGPESPLDKEQAEERVEEHITETATTALPESLELESFGGGVPSACGSNPDLVTVSKRYWLRGLESEDNEEYVEALHEYWSNNGYTVVEDLRPDELFMHVRNDEDDFTMSVRESAQGSLSLGASSPCIDPTGRVSSS</sequence>
<organism evidence="2 3">
    <name type="scientific">Lipingzhangella halophila</name>
    <dbReference type="NCBI Taxonomy" id="1783352"/>
    <lineage>
        <taxon>Bacteria</taxon>
        <taxon>Bacillati</taxon>
        <taxon>Actinomycetota</taxon>
        <taxon>Actinomycetes</taxon>
        <taxon>Streptosporangiales</taxon>
        <taxon>Nocardiopsidaceae</taxon>
        <taxon>Lipingzhangella</taxon>
    </lineage>
</organism>
<proteinExistence type="predicted"/>
<accession>A0A7W7W6K5</accession>
<protein>
    <submittedName>
        <fullName evidence="2">(2Fe-2S) ferredoxin</fullName>
    </submittedName>
</protein>
<comment type="caution">
    <text evidence="2">The sequence shown here is derived from an EMBL/GenBank/DDBJ whole genome shotgun (WGS) entry which is preliminary data.</text>
</comment>
<name>A0A7W7W6K5_9ACTN</name>
<gene>
    <name evidence="2" type="ORF">F4561_005933</name>
</gene>
<feature type="region of interest" description="Disordered" evidence="1">
    <location>
        <begin position="125"/>
        <end position="149"/>
    </location>
</feature>
<feature type="compositionally biased region" description="Low complexity" evidence="1">
    <location>
        <begin position="1"/>
        <end position="10"/>
    </location>
</feature>
<feature type="compositionally biased region" description="Low complexity" evidence="1">
    <location>
        <begin position="126"/>
        <end position="137"/>
    </location>
</feature>
<feature type="region of interest" description="Disordered" evidence="1">
    <location>
        <begin position="1"/>
        <end position="26"/>
    </location>
</feature>
<evidence type="ECO:0000313" key="3">
    <source>
        <dbReference type="Proteomes" id="UP000523007"/>
    </source>
</evidence>